<keyword evidence="1" id="KW-1133">Transmembrane helix</keyword>
<keyword evidence="1" id="KW-0812">Transmembrane</keyword>
<dbReference type="InterPro" id="IPR021309">
    <property type="entry name" value="YgaP-like_TM"/>
</dbReference>
<dbReference type="KEGG" id="mfz:AOB57_009020"/>
<evidence type="ECO:0000259" key="2">
    <source>
        <dbReference type="Pfam" id="PF11127"/>
    </source>
</evidence>
<dbReference type="OrthoDB" id="134799at2157"/>
<accession>A0A660HTX5</accession>
<organism evidence="3 5">
    <name type="scientific">Methanosarcina flavescens</name>
    <dbReference type="NCBI Taxonomy" id="1715806"/>
    <lineage>
        <taxon>Archaea</taxon>
        <taxon>Methanobacteriati</taxon>
        <taxon>Methanobacteriota</taxon>
        <taxon>Stenosarchaea group</taxon>
        <taxon>Methanomicrobia</taxon>
        <taxon>Methanosarcinales</taxon>
        <taxon>Methanosarcinaceae</taxon>
        <taxon>Methanosarcina</taxon>
    </lineage>
</organism>
<evidence type="ECO:0000313" key="3">
    <source>
        <dbReference type="EMBL" id="AYK15315.1"/>
    </source>
</evidence>
<reference evidence="3 5" key="1">
    <citation type="journal article" date="2016" name="Int. J. Syst. Evol. Microbiol.">
        <title>Methanosarcina flavescens sp. nov., a methanogenic archaeon isolated from a full-scale anaerobic digester.</title>
        <authorList>
            <person name="Kern T."/>
            <person name="Fischer M.A."/>
            <person name="Deppenmeier U."/>
            <person name="Schmitz R.A."/>
            <person name="Rother M."/>
        </authorList>
    </citation>
    <scope>NUCLEOTIDE SEQUENCE [LARGE SCALE GENOMIC DNA]</scope>
    <source>
        <strain evidence="3 5">E03.2</strain>
    </source>
</reference>
<dbReference type="Proteomes" id="UP000053087">
    <property type="component" value="Chromosome"/>
</dbReference>
<protein>
    <submittedName>
        <fullName evidence="3">DUF2892 domain-containing protein</fullName>
    </submittedName>
</protein>
<dbReference type="EMBL" id="JAAYQL010000046">
    <property type="protein sequence ID" value="NLK32832.1"/>
    <property type="molecule type" value="Genomic_DNA"/>
</dbReference>
<evidence type="ECO:0000313" key="4">
    <source>
        <dbReference type="EMBL" id="NLK32832.1"/>
    </source>
</evidence>
<dbReference type="Pfam" id="PF11127">
    <property type="entry name" value="YgaP-like_TM"/>
    <property type="match status" value="1"/>
</dbReference>
<reference evidence="4 6" key="3">
    <citation type="journal article" date="2020" name="Biotechnol. Biofuels">
        <title>New insights from the biogas microbiome by comprehensive genome-resolved metagenomics of nearly 1600 species originating from multiple anaerobic digesters.</title>
        <authorList>
            <person name="Campanaro S."/>
            <person name="Treu L."/>
            <person name="Rodriguez-R L.M."/>
            <person name="Kovalovszki A."/>
            <person name="Ziels R.M."/>
            <person name="Maus I."/>
            <person name="Zhu X."/>
            <person name="Kougias P.G."/>
            <person name="Basile A."/>
            <person name="Luo G."/>
            <person name="Schluter A."/>
            <person name="Konstantinidis K.T."/>
            <person name="Angelidaki I."/>
        </authorList>
    </citation>
    <scope>NUCLEOTIDE SEQUENCE [LARGE SCALE GENOMIC DNA]</scope>
    <source>
        <strain evidence="4">AS22ysBPME_46</strain>
    </source>
</reference>
<keyword evidence="5" id="KW-1185">Reference proteome</keyword>
<sequence>MRGFCPTNLKKLFLEENVGGFDLLFRTVYGILATLALATGLVKKSPWKWIVAGIAFTGLYSSILRHCTPYAILGISTAEKKKAPLQETCISEQYVKKC</sequence>
<proteinExistence type="predicted"/>
<feature type="transmembrane region" description="Helical" evidence="1">
    <location>
        <begin position="23"/>
        <end position="42"/>
    </location>
</feature>
<feature type="domain" description="Inner membrane protein YgaP-like transmembrane" evidence="2">
    <location>
        <begin position="15"/>
        <end position="80"/>
    </location>
</feature>
<keyword evidence="1" id="KW-0472">Membrane</keyword>
<dbReference type="EMBL" id="CP032683">
    <property type="protein sequence ID" value="AYK15315.1"/>
    <property type="molecule type" value="Genomic_DNA"/>
</dbReference>
<evidence type="ECO:0000313" key="5">
    <source>
        <dbReference type="Proteomes" id="UP000053087"/>
    </source>
</evidence>
<dbReference type="Proteomes" id="UP000585579">
    <property type="component" value="Unassembled WGS sequence"/>
</dbReference>
<evidence type="ECO:0000256" key="1">
    <source>
        <dbReference type="SAM" id="Phobius"/>
    </source>
</evidence>
<dbReference type="AlphaFoldDB" id="A0A660HTX5"/>
<evidence type="ECO:0000313" key="6">
    <source>
        <dbReference type="Proteomes" id="UP000585579"/>
    </source>
</evidence>
<reference evidence="3" key="2">
    <citation type="submission" date="2018-10" db="EMBL/GenBank/DDBJ databases">
        <authorList>
            <person name="Fischer M.A."/>
            <person name="Kern T."/>
            <person name="Deppenmeier U."/>
            <person name="Schmitz R.A."/>
            <person name="Rother M."/>
        </authorList>
    </citation>
    <scope>NUCLEOTIDE SEQUENCE</scope>
    <source>
        <strain evidence="3">E03.2</strain>
    </source>
</reference>
<gene>
    <name evidence="3" type="ORF">AOB57_009020</name>
    <name evidence="4" type="ORF">GX302_08395</name>
</gene>
<name>A0A660HTX5_9EURY</name>